<proteinExistence type="predicted"/>
<protein>
    <submittedName>
        <fullName evidence="2">Sensor domain-containing diguanylate cyclase</fullName>
    </submittedName>
</protein>
<sequence length="327" mass="36037">MLAPQTPTNEAQRIHVLHSLGLLDALPDERFDRLTRLAKRLFGVPVAKVTLVDDEAVFALSCAGQASGPVPRALSFCAHAIVNDGVLLVPETRNDPRFHDNPYVTQAPFIRFYAGCPLEVPGGARLGSLCLIDFEPRQFSAEDVSLLRDLAAMVEQEMAAVQMATVDELTTLLNRRGFEAAAPQALQLCARMDKPASLLFFDLNRFKQINDNFGHAEGDRALKVFAETLRKVLRSSDLPGRMGGDEFVALLINSSRDETALVVNRLRTAINERNEADRRGYEICFSVGQVELPPDGDADIARLLAHGDADMYKNKHAMKNNSHQEGT</sequence>
<accession>A0ABX0FMU5</accession>
<evidence type="ECO:0000259" key="1">
    <source>
        <dbReference type="PROSITE" id="PS50887"/>
    </source>
</evidence>
<dbReference type="InterPro" id="IPR043128">
    <property type="entry name" value="Rev_trsase/Diguanyl_cyclase"/>
</dbReference>
<dbReference type="Gene3D" id="3.30.450.40">
    <property type="match status" value="1"/>
</dbReference>
<dbReference type="SMART" id="SM00267">
    <property type="entry name" value="GGDEF"/>
    <property type="match status" value="1"/>
</dbReference>
<dbReference type="NCBIfam" id="TIGR00254">
    <property type="entry name" value="GGDEF"/>
    <property type="match status" value="1"/>
</dbReference>
<evidence type="ECO:0000313" key="3">
    <source>
        <dbReference type="Proteomes" id="UP000666369"/>
    </source>
</evidence>
<dbReference type="CDD" id="cd01949">
    <property type="entry name" value="GGDEF"/>
    <property type="match status" value="1"/>
</dbReference>
<feature type="domain" description="GGDEF" evidence="1">
    <location>
        <begin position="194"/>
        <end position="327"/>
    </location>
</feature>
<dbReference type="Pfam" id="PF00990">
    <property type="entry name" value="GGDEF"/>
    <property type="match status" value="1"/>
</dbReference>
<evidence type="ECO:0000313" key="2">
    <source>
        <dbReference type="EMBL" id="NGZ85896.1"/>
    </source>
</evidence>
<dbReference type="SUPFAM" id="SSF55073">
    <property type="entry name" value="Nucleotide cyclase"/>
    <property type="match status" value="1"/>
</dbReference>
<dbReference type="PANTHER" id="PTHR43102:SF2">
    <property type="entry name" value="GAF DOMAIN-CONTAINING PROTEIN"/>
    <property type="match status" value="1"/>
</dbReference>
<name>A0ABX0FMU5_9BURK</name>
<keyword evidence="3" id="KW-1185">Reference proteome</keyword>
<dbReference type="InterPro" id="IPR029016">
    <property type="entry name" value="GAF-like_dom_sf"/>
</dbReference>
<dbReference type="RefSeq" id="WP_166105345.1">
    <property type="nucleotide sequence ID" value="NZ_JAADJT010000007.1"/>
</dbReference>
<dbReference type="EMBL" id="JAADJT010000007">
    <property type="protein sequence ID" value="NGZ85896.1"/>
    <property type="molecule type" value="Genomic_DNA"/>
</dbReference>
<organism evidence="2 3">
    <name type="scientific">Duganella aceris</name>
    <dbReference type="NCBI Taxonomy" id="2703883"/>
    <lineage>
        <taxon>Bacteria</taxon>
        <taxon>Pseudomonadati</taxon>
        <taxon>Pseudomonadota</taxon>
        <taxon>Betaproteobacteria</taxon>
        <taxon>Burkholderiales</taxon>
        <taxon>Oxalobacteraceae</taxon>
        <taxon>Telluria group</taxon>
        <taxon>Duganella</taxon>
    </lineage>
</organism>
<dbReference type="SUPFAM" id="SSF55781">
    <property type="entry name" value="GAF domain-like"/>
    <property type="match status" value="1"/>
</dbReference>
<dbReference type="Gene3D" id="3.30.70.270">
    <property type="match status" value="1"/>
</dbReference>
<dbReference type="InterPro" id="IPR029787">
    <property type="entry name" value="Nucleotide_cyclase"/>
</dbReference>
<gene>
    <name evidence="2" type="ORF">GW587_16745</name>
</gene>
<dbReference type="InterPro" id="IPR000160">
    <property type="entry name" value="GGDEF_dom"/>
</dbReference>
<dbReference type="Pfam" id="PF01590">
    <property type="entry name" value="GAF"/>
    <property type="match status" value="1"/>
</dbReference>
<dbReference type="PANTHER" id="PTHR43102">
    <property type="entry name" value="SLR1143 PROTEIN"/>
    <property type="match status" value="1"/>
</dbReference>
<comment type="caution">
    <text evidence="2">The sequence shown here is derived from an EMBL/GenBank/DDBJ whole genome shotgun (WGS) entry which is preliminary data.</text>
</comment>
<reference evidence="2 3" key="1">
    <citation type="submission" date="2020-01" db="EMBL/GenBank/DDBJ databases">
        <authorList>
            <person name="Lee S.D."/>
        </authorList>
    </citation>
    <scope>NUCLEOTIDE SEQUENCE [LARGE SCALE GENOMIC DNA]</scope>
    <source>
        <strain evidence="2 3">SAP-35</strain>
    </source>
</reference>
<dbReference type="InterPro" id="IPR003018">
    <property type="entry name" value="GAF"/>
</dbReference>
<dbReference type="SMART" id="SM00065">
    <property type="entry name" value="GAF"/>
    <property type="match status" value="1"/>
</dbReference>
<dbReference type="PROSITE" id="PS50887">
    <property type="entry name" value="GGDEF"/>
    <property type="match status" value="1"/>
</dbReference>
<reference evidence="3" key="2">
    <citation type="submission" date="2023-07" db="EMBL/GenBank/DDBJ databases">
        <title>Duganella aceri sp. nov., isolated from tree sap.</title>
        <authorList>
            <person name="Kim I.S."/>
        </authorList>
    </citation>
    <scope>NUCLEOTIDE SEQUENCE [LARGE SCALE GENOMIC DNA]</scope>
    <source>
        <strain evidence="3">SAP-35</strain>
    </source>
</reference>
<dbReference type="Proteomes" id="UP000666369">
    <property type="component" value="Unassembled WGS sequence"/>
</dbReference>